<dbReference type="PANTHER" id="PTHR22855:SF13">
    <property type="entry name" value="METHYLCROTONOYL-COA CARBOXYLASE BETA CHAIN, MITOCHONDRIAL"/>
    <property type="match status" value="1"/>
</dbReference>
<proteinExistence type="inferred from homology"/>
<evidence type="ECO:0000256" key="6">
    <source>
        <dbReference type="ARBA" id="ARBA00023274"/>
    </source>
</evidence>
<keyword evidence="6" id="KW-0687">Ribonucleoprotein</keyword>
<dbReference type="InterPro" id="IPR029045">
    <property type="entry name" value="ClpP/crotonase-like_dom_sf"/>
</dbReference>
<dbReference type="GO" id="GO:0003725">
    <property type="term" value="F:double-stranded RNA binding"/>
    <property type="evidence" value="ECO:0007669"/>
    <property type="project" value="InterPro"/>
</dbReference>
<comment type="pathway">
    <text evidence="8">Amino-acid degradation; L-leucine degradation; (S)-3-hydroxy-3-methylglutaryl-CoA from 3-isovaleryl-CoA: step 2/3.</text>
</comment>
<evidence type="ECO:0000256" key="15">
    <source>
        <dbReference type="ARBA" id="ARBA00069234"/>
    </source>
</evidence>
<evidence type="ECO:0000256" key="12">
    <source>
        <dbReference type="ARBA" id="ARBA00031404"/>
    </source>
</evidence>
<evidence type="ECO:0000256" key="1">
    <source>
        <dbReference type="ARBA" id="ARBA00004173"/>
    </source>
</evidence>
<sequence length="959" mass="105067">MLNSKLSQKICQSTRITNPQAVRFVRARWERTYLKDLYHRRILGADPVISRSAYPNWVRGHHTSAFEWTPIKSSIDSTSSTFKDNEKSMQAIVDDLNAKIAKIREGGGEKARALHKKRGKMLARERIDALVDEGSSVLELSQLAGYEMYGNEEVPAGGVLTAIGQIAGRLCVIVANDATVKGGTYYPITVKKHLRAQQIAAENGLPCVYLVDSGGANLPRQADIFADDRHFGRIFYNQATMSGAGIPQLAVVMGSCTAGGAYVPAMSDQSIIVKKTSTVFLGGPPLVKAATGEEISAEALGGADLHCRESGVTDYYAHSDPHALHLARNAVAGMGSGLPEGPPPSRASEEPLHPPESIYGVVGTNLKNTYDVREVIARIVDGSRFDEFKPLYGETLVTGWAHLYGRQVGILANNGVLFAESAVKGTHFIELCAQRKVPLIFLQNITGFMVGRDAEAGGIAKHGAKLVTAVSCAAVPKITLLIGGSYGAGNYGMCGRAFGARFLFMWPNSRISVMGGEQAAMVLATVQEERRKKEGKEWSKEEDEKLRRPVMESFEKEGHPYFASARLWDDGVIDPKDSRKVLGLALEATMQRPVKKTDFGVFRIDRVKGKGDYHSLLRNYSAEISAFSHRLGAPEVDESEVVRALTTRSFLSRSDVEGGVEEPLPATDNGSDRESNEELIKKGSYLLKKSICGQLRHSFPQAPEEFIQVVSDYLLEDHIIGGVANLLGVDSVVRTGENPPSIESCASCVRALCAAIGENKTRLLTADYLMPQLYDVDLIDAFPLRSPLSVLEQIHKKNGATHVEPRLVRSTGIVSAQPVYVVSIYRDKKDVIGESAGETVEIAIDMAAREGLTRSWGLSSERLLLVGEKSNNAPKEFYEKENVKLADICDKGTDLSLDFDFDPEEEPLSMVEAAMRYKNDIESVVGKSYTRRLRHKFSRGTLARRSFRYLVKPKVYTVS</sequence>
<dbReference type="GO" id="GO:0004485">
    <property type="term" value="F:methylcrotonoyl-CoA carboxylase activity"/>
    <property type="evidence" value="ECO:0007669"/>
    <property type="project" value="UniProtKB-EC"/>
</dbReference>
<dbReference type="Pfam" id="PF22935">
    <property type="entry name" value="RM44_endonuclase"/>
    <property type="match status" value="1"/>
</dbReference>
<dbReference type="GO" id="GO:0006396">
    <property type="term" value="P:RNA processing"/>
    <property type="evidence" value="ECO:0007669"/>
    <property type="project" value="InterPro"/>
</dbReference>
<dbReference type="Gene3D" id="3.30.160.20">
    <property type="match status" value="1"/>
</dbReference>
<dbReference type="GO" id="GO:0004525">
    <property type="term" value="F:ribonuclease III activity"/>
    <property type="evidence" value="ECO:0007669"/>
    <property type="project" value="InterPro"/>
</dbReference>
<dbReference type="FunFam" id="3.90.226.10:FF:000004">
    <property type="entry name" value="Methylcrotonoyl-CoA carboxylase beta chain"/>
    <property type="match status" value="1"/>
</dbReference>
<evidence type="ECO:0000313" key="17">
    <source>
        <dbReference type="Proteomes" id="UP000005239"/>
    </source>
</evidence>
<dbReference type="PANTHER" id="PTHR22855">
    <property type="entry name" value="ACETYL, PROPIONYL, PYRUVATE, AND GLUTACONYL CARBOXYLASE-RELATED"/>
    <property type="match status" value="1"/>
</dbReference>
<comment type="subcellular location">
    <subcellularLocation>
        <location evidence="1">Mitochondrion</location>
    </subcellularLocation>
</comment>
<dbReference type="GO" id="GO:0006552">
    <property type="term" value="P:L-leucine catabolic process"/>
    <property type="evidence" value="ECO:0000318"/>
    <property type="project" value="GO_Central"/>
</dbReference>
<dbReference type="InterPro" id="IPR011763">
    <property type="entry name" value="COA_CT_C"/>
</dbReference>
<evidence type="ECO:0000256" key="9">
    <source>
        <dbReference type="ARBA" id="ARBA00026116"/>
    </source>
</evidence>
<name>A0A2A6BW06_PRIPA</name>
<organism evidence="16 17">
    <name type="scientific">Pristionchus pacificus</name>
    <name type="common">Parasitic nematode worm</name>
    <dbReference type="NCBI Taxonomy" id="54126"/>
    <lineage>
        <taxon>Eukaryota</taxon>
        <taxon>Metazoa</taxon>
        <taxon>Ecdysozoa</taxon>
        <taxon>Nematoda</taxon>
        <taxon>Chromadorea</taxon>
        <taxon>Rhabditida</taxon>
        <taxon>Rhabditina</taxon>
        <taxon>Diplogasteromorpha</taxon>
        <taxon>Diplogasteroidea</taxon>
        <taxon>Neodiplogasteridae</taxon>
        <taxon>Pristionchus</taxon>
    </lineage>
</organism>
<keyword evidence="3" id="KW-0809">Transit peptide</keyword>
<dbReference type="InterPro" id="IPR036389">
    <property type="entry name" value="RNase_III_sf"/>
</dbReference>
<reference evidence="16" key="2">
    <citation type="submission" date="2022-06" db="UniProtKB">
        <authorList>
            <consortium name="EnsemblMetazoa"/>
        </authorList>
    </citation>
    <scope>IDENTIFICATION</scope>
    <source>
        <strain evidence="16">PS312</strain>
    </source>
</reference>
<dbReference type="SUPFAM" id="SSF52096">
    <property type="entry name" value="ClpP/crotonase"/>
    <property type="match status" value="2"/>
</dbReference>
<dbReference type="InterPro" id="IPR055189">
    <property type="entry name" value="RM44_endonuclase"/>
</dbReference>
<dbReference type="EnsemblMetazoa" id="PPA13191.1">
    <property type="protein sequence ID" value="PPA13191.1"/>
    <property type="gene ID" value="WBGene00102745"/>
</dbReference>
<dbReference type="GO" id="GO:1990904">
    <property type="term" value="C:ribonucleoprotein complex"/>
    <property type="evidence" value="ECO:0007669"/>
    <property type="project" value="UniProtKB-KW"/>
</dbReference>
<dbReference type="GO" id="GO:0005840">
    <property type="term" value="C:ribosome"/>
    <property type="evidence" value="ECO:0007669"/>
    <property type="project" value="UniProtKB-KW"/>
</dbReference>
<gene>
    <name evidence="16" type="primary">WBGene00102745</name>
</gene>
<evidence type="ECO:0000256" key="3">
    <source>
        <dbReference type="ARBA" id="ARBA00022946"/>
    </source>
</evidence>
<dbReference type="InterPro" id="IPR045190">
    <property type="entry name" value="MCCB/AccD1-like"/>
</dbReference>
<dbReference type="GO" id="GO:0005739">
    <property type="term" value="C:mitochondrion"/>
    <property type="evidence" value="ECO:0000318"/>
    <property type="project" value="GO_Central"/>
</dbReference>
<keyword evidence="17" id="KW-1185">Reference proteome</keyword>
<dbReference type="Pfam" id="PF22892">
    <property type="entry name" value="DSRM_MRPL44"/>
    <property type="match status" value="1"/>
</dbReference>
<reference evidence="17" key="1">
    <citation type="journal article" date="2008" name="Nat. Genet.">
        <title>The Pristionchus pacificus genome provides a unique perspective on nematode lifestyle and parasitism.</title>
        <authorList>
            <person name="Dieterich C."/>
            <person name="Clifton S.W."/>
            <person name="Schuster L.N."/>
            <person name="Chinwalla A."/>
            <person name="Delehaunty K."/>
            <person name="Dinkelacker I."/>
            <person name="Fulton L."/>
            <person name="Fulton R."/>
            <person name="Godfrey J."/>
            <person name="Minx P."/>
            <person name="Mitreva M."/>
            <person name="Roeseler W."/>
            <person name="Tian H."/>
            <person name="Witte H."/>
            <person name="Yang S.P."/>
            <person name="Wilson R.K."/>
            <person name="Sommer R.J."/>
        </authorList>
    </citation>
    <scope>NUCLEOTIDE SEQUENCE [LARGE SCALE GENOMIC DNA]</scope>
    <source>
        <strain evidence="17">PS312</strain>
    </source>
</reference>
<evidence type="ECO:0000313" key="16">
    <source>
        <dbReference type="EnsemblMetazoa" id="PPA13191.1"/>
    </source>
</evidence>
<dbReference type="InterPro" id="IPR044444">
    <property type="entry name" value="Ribosomal_mL44_DSRM_metazoa"/>
</dbReference>
<comment type="catalytic activity">
    <reaction evidence="14">
        <text>3-methylbut-2-enoyl-CoA + hydrogencarbonate + ATP = 3-methyl-(2E)-glutaconyl-CoA + ADP + phosphate + H(+)</text>
        <dbReference type="Rhea" id="RHEA:13589"/>
        <dbReference type="ChEBI" id="CHEBI:15378"/>
        <dbReference type="ChEBI" id="CHEBI:17544"/>
        <dbReference type="ChEBI" id="CHEBI:30616"/>
        <dbReference type="ChEBI" id="CHEBI:43474"/>
        <dbReference type="ChEBI" id="CHEBI:57344"/>
        <dbReference type="ChEBI" id="CHEBI:57346"/>
        <dbReference type="ChEBI" id="CHEBI:456216"/>
        <dbReference type="EC" id="6.4.1.4"/>
    </reaction>
</comment>
<accession>A0A2A6BW06</accession>
<dbReference type="InterPro" id="IPR034733">
    <property type="entry name" value="AcCoA_carboxyl_beta"/>
</dbReference>
<evidence type="ECO:0000256" key="11">
    <source>
        <dbReference type="ARBA" id="ARBA00031237"/>
    </source>
</evidence>
<evidence type="ECO:0000256" key="14">
    <source>
        <dbReference type="ARBA" id="ARBA00052347"/>
    </source>
</evidence>
<evidence type="ECO:0000256" key="8">
    <source>
        <dbReference type="ARBA" id="ARBA00025711"/>
    </source>
</evidence>
<comment type="similarity">
    <text evidence="2">Belongs to the AccD/PCCB family.</text>
</comment>
<dbReference type="SUPFAM" id="SSF69065">
    <property type="entry name" value="RNase III domain-like"/>
    <property type="match status" value="1"/>
</dbReference>
<evidence type="ECO:0000256" key="10">
    <source>
        <dbReference type="ARBA" id="ARBA00031109"/>
    </source>
</evidence>
<evidence type="ECO:0000256" key="4">
    <source>
        <dbReference type="ARBA" id="ARBA00022980"/>
    </source>
</evidence>
<dbReference type="AlphaFoldDB" id="A0A2A6BW06"/>
<comment type="similarity">
    <text evidence="7">Belongs to the ribonuclease III family. Mitochondrion-specific ribosomal protein mL44 subfamily.</text>
</comment>
<keyword evidence="4" id="KW-0689">Ribosomal protein</keyword>
<evidence type="ECO:0000256" key="13">
    <source>
        <dbReference type="ARBA" id="ARBA00035187"/>
    </source>
</evidence>
<dbReference type="InterPro" id="IPR011762">
    <property type="entry name" value="COA_CT_N"/>
</dbReference>
<dbReference type="Proteomes" id="UP000005239">
    <property type="component" value="Unassembled WGS sequence"/>
</dbReference>
<dbReference type="Gene3D" id="3.90.226.10">
    <property type="entry name" value="2-enoyl-CoA Hydratase, Chain A, domain 1"/>
    <property type="match status" value="2"/>
</dbReference>
<dbReference type="EC" id="6.4.1.4" evidence="9"/>
<evidence type="ECO:0000256" key="2">
    <source>
        <dbReference type="ARBA" id="ARBA00006102"/>
    </source>
</evidence>
<dbReference type="Gene3D" id="1.10.1520.10">
    <property type="entry name" value="Ribonuclease III domain"/>
    <property type="match status" value="1"/>
</dbReference>
<dbReference type="PROSITE" id="PS50989">
    <property type="entry name" value="COA_CT_CTER"/>
    <property type="match status" value="1"/>
</dbReference>
<dbReference type="Pfam" id="PF01039">
    <property type="entry name" value="Carboxyl_trans"/>
    <property type="match status" value="1"/>
</dbReference>
<dbReference type="GO" id="GO:1905202">
    <property type="term" value="C:methylcrotonoyl-CoA carboxylase complex"/>
    <property type="evidence" value="ECO:0000318"/>
    <property type="project" value="GO_Central"/>
</dbReference>
<dbReference type="FunFam" id="3.90.226.10:FF:000007">
    <property type="entry name" value="Methylcrotonoyl-CoA carboxylase subunit beta"/>
    <property type="match status" value="1"/>
</dbReference>
<evidence type="ECO:0000256" key="5">
    <source>
        <dbReference type="ARBA" id="ARBA00023128"/>
    </source>
</evidence>
<protein>
    <recommendedName>
        <fullName evidence="13">Large ribosomal subunit protein mL44</fullName>
        <ecNumber evidence="9">6.4.1.4</ecNumber>
    </recommendedName>
    <alternativeName>
        <fullName evidence="12">3-methylcrotonyl-CoA carboxylase 2</fullName>
    </alternativeName>
    <alternativeName>
        <fullName evidence="10">3-methylcrotonyl-CoA carboxylase non-biotin-containing subunit</fullName>
    </alternativeName>
    <alternativeName>
        <fullName evidence="11">3-methylcrotonyl-CoA:carbon dioxide ligase subunit beta</fullName>
    </alternativeName>
    <alternativeName>
        <fullName evidence="15">Probable methylcrotonoyl-CoA carboxylase beta chain, mitochondrial</fullName>
    </alternativeName>
</protein>
<evidence type="ECO:0000256" key="7">
    <source>
        <dbReference type="ARBA" id="ARBA00024034"/>
    </source>
</evidence>
<accession>A0A8R1YEQ9</accession>
<dbReference type="PROSITE" id="PS50980">
    <property type="entry name" value="COA_CT_NTER"/>
    <property type="match status" value="1"/>
</dbReference>
<keyword evidence="5" id="KW-0496">Mitochondrion</keyword>